<keyword evidence="1" id="KW-1133">Transmembrane helix</keyword>
<keyword evidence="3" id="KW-1185">Reference proteome</keyword>
<name>A0A7W9A1V6_9CAUL</name>
<accession>A0A7W9A1V6</accession>
<dbReference type="AlphaFoldDB" id="A0A7W9A1V6"/>
<keyword evidence="1" id="KW-0812">Transmembrane</keyword>
<evidence type="ECO:0000313" key="3">
    <source>
        <dbReference type="Proteomes" id="UP000548978"/>
    </source>
</evidence>
<evidence type="ECO:0000313" key="2">
    <source>
        <dbReference type="EMBL" id="MBB5659877.1"/>
    </source>
</evidence>
<sequence>MNDTPTLNTQDASLAEGRWLWRRLFVFLTSLALWALVHRAVERAPVEALPDIVERLLMLIALITLLYLVAPTAQQLVALSVRFRIGAGGRP</sequence>
<reference evidence="2 3" key="1">
    <citation type="submission" date="2020-08" db="EMBL/GenBank/DDBJ databases">
        <title>Genomic Encyclopedia of Type Strains, Phase IV (KMG-IV): sequencing the most valuable type-strain genomes for metagenomic binning, comparative biology and taxonomic classification.</title>
        <authorList>
            <person name="Goeker M."/>
        </authorList>
    </citation>
    <scope>NUCLEOTIDE SEQUENCE [LARGE SCALE GENOMIC DNA]</scope>
    <source>
        <strain evidence="2 3">DSM 24448</strain>
    </source>
</reference>
<organism evidence="2 3">
    <name type="scientific">Brevundimonas halotolerans</name>
    <dbReference type="NCBI Taxonomy" id="69670"/>
    <lineage>
        <taxon>Bacteria</taxon>
        <taxon>Pseudomonadati</taxon>
        <taxon>Pseudomonadota</taxon>
        <taxon>Alphaproteobacteria</taxon>
        <taxon>Caulobacterales</taxon>
        <taxon>Caulobacteraceae</taxon>
        <taxon>Brevundimonas</taxon>
    </lineage>
</organism>
<dbReference type="RefSeq" id="WP_241153160.1">
    <property type="nucleotide sequence ID" value="NZ_JACIJB010000001.1"/>
</dbReference>
<proteinExistence type="predicted"/>
<comment type="caution">
    <text evidence="2">The sequence shown here is derived from an EMBL/GenBank/DDBJ whole genome shotgun (WGS) entry which is preliminary data.</text>
</comment>
<evidence type="ECO:0000256" key="1">
    <source>
        <dbReference type="SAM" id="Phobius"/>
    </source>
</evidence>
<dbReference type="Proteomes" id="UP000548978">
    <property type="component" value="Unassembled WGS sequence"/>
</dbReference>
<dbReference type="EMBL" id="JACIJB010000001">
    <property type="protein sequence ID" value="MBB5659877.1"/>
    <property type="molecule type" value="Genomic_DNA"/>
</dbReference>
<gene>
    <name evidence="2" type="ORF">FHS65_000595</name>
</gene>
<protein>
    <submittedName>
        <fullName evidence="2">Uncharacterized protein</fullName>
    </submittedName>
</protein>
<feature type="transmembrane region" description="Helical" evidence="1">
    <location>
        <begin position="52"/>
        <end position="70"/>
    </location>
</feature>
<keyword evidence="1" id="KW-0472">Membrane</keyword>
<feature type="transmembrane region" description="Helical" evidence="1">
    <location>
        <begin position="20"/>
        <end position="40"/>
    </location>
</feature>